<dbReference type="AlphaFoldDB" id="A0A1G2CVF1"/>
<dbReference type="InterPro" id="IPR023799">
    <property type="entry name" value="RbfA_dom_sf"/>
</dbReference>
<comment type="caution">
    <text evidence="2">The sequence shown here is derived from an EMBL/GenBank/DDBJ whole genome shotgun (WGS) entry which is preliminary data.</text>
</comment>
<evidence type="ECO:0000256" key="1">
    <source>
        <dbReference type="ARBA" id="ARBA00022517"/>
    </source>
</evidence>
<dbReference type="Gene3D" id="3.30.300.20">
    <property type="match status" value="1"/>
</dbReference>
<dbReference type="SUPFAM" id="SSF89919">
    <property type="entry name" value="Ribosome-binding factor A, RbfA"/>
    <property type="match status" value="1"/>
</dbReference>
<evidence type="ECO:0000313" key="2">
    <source>
        <dbReference type="EMBL" id="OGZ05237.1"/>
    </source>
</evidence>
<protein>
    <recommendedName>
        <fullName evidence="4">Ribosome-binding factor A</fullName>
    </recommendedName>
</protein>
<reference evidence="2 3" key="1">
    <citation type="journal article" date="2016" name="Nat. Commun.">
        <title>Thousands of microbial genomes shed light on interconnected biogeochemical processes in an aquifer system.</title>
        <authorList>
            <person name="Anantharaman K."/>
            <person name="Brown C.T."/>
            <person name="Hug L.A."/>
            <person name="Sharon I."/>
            <person name="Castelle C.J."/>
            <person name="Probst A.J."/>
            <person name="Thomas B.C."/>
            <person name="Singh A."/>
            <person name="Wilkins M.J."/>
            <person name="Karaoz U."/>
            <person name="Brodie E.L."/>
            <person name="Williams K.H."/>
            <person name="Hubbard S.S."/>
            <person name="Banfield J.F."/>
        </authorList>
    </citation>
    <scope>NUCLEOTIDE SEQUENCE [LARGE SCALE GENOMIC DNA]</scope>
</reference>
<dbReference type="InterPro" id="IPR000238">
    <property type="entry name" value="RbfA"/>
</dbReference>
<gene>
    <name evidence="2" type="ORF">A2845_02880</name>
</gene>
<evidence type="ECO:0008006" key="4">
    <source>
        <dbReference type="Google" id="ProtNLM"/>
    </source>
</evidence>
<dbReference type="InterPro" id="IPR015946">
    <property type="entry name" value="KH_dom-like_a/b"/>
</dbReference>
<dbReference type="EMBL" id="MHLI01000015">
    <property type="protein sequence ID" value="OGZ05237.1"/>
    <property type="molecule type" value="Genomic_DNA"/>
</dbReference>
<dbReference type="Proteomes" id="UP000177122">
    <property type="component" value="Unassembled WGS sequence"/>
</dbReference>
<dbReference type="GO" id="GO:0006364">
    <property type="term" value="P:rRNA processing"/>
    <property type="evidence" value="ECO:0007669"/>
    <property type="project" value="InterPro"/>
</dbReference>
<organism evidence="2 3">
    <name type="scientific">Candidatus Lloydbacteria bacterium RIFCSPHIGHO2_01_FULL_49_22</name>
    <dbReference type="NCBI Taxonomy" id="1798658"/>
    <lineage>
        <taxon>Bacteria</taxon>
        <taxon>Candidatus Lloydiibacteriota</taxon>
    </lineage>
</organism>
<accession>A0A1G2CVF1</accession>
<name>A0A1G2CVF1_9BACT</name>
<dbReference type="Pfam" id="PF02033">
    <property type="entry name" value="RBFA"/>
    <property type="match status" value="1"/>
</dbReference>
<proteinExistence type="predicted"/>
<sequence length="119" mass="13856">MSKLKHQREEFMLKDLAADFLSRQSNRTSLITVTRVILSDDQKRVDILLSVLPKEAEKAALIFANRMTTEFKEYIKAHSRIRILPKIHFSPDFGEQNRQRIQELLELVDGEQETGTSQK</sequence>
<keyword evidence="1" id="KW-0690">Ribosome biogenesis</keyword>
<evidence type="ECO:0000313" key="3">
    <source>
        <dbReference type="Proteomes" id="UP000177122"/>
    </source>
</evidence>